<name>A0A2A9CR09_9ACTN</name>
<feature type="transmembrane region" description="Helical" evidence="1">
    <location>
        <begin position="55"/>
        <end position="80"/>
    </location>
</feature>
<proteinExistence type="predicted"/>
<sequence>MTTSLRIRLAPSAPDEDGITIYVTPDVAEDLKADLEASGYKTSWALEFAFGAEDLIIAIASVATAAGGLGGLAAVLTAFFHKNQHRSITMKSGDNEITLTGLAKGETEAIVQTLIDRVAEQQKALDDSWHRILEETEDPGKDE</sequence>
<keyword evidence="1" id="KW-0812">Transmembrane</keyword>
<keyword evidence="3" id="KW-1185">Reference proteome</keyword>
<evidence type="ECO:0000313" key="3">
    <source>
        <dbReference type="Proteomes" id="UP000226079"/>
    </source>
</evidence>
<evidence type="ECO:0000313" key="2">
    <source>
        <dbReference type="EMBL" id="PFG16052.1"/>
    </source>
</evidence>
<comment type="caution">
    <text evidence="2">The sequence shown here is derived from an EMBL/GenBank/DDBJ whole genome shotgun (WGS) entry which is preliminary data.</text>
</comment>
<organism evidence="2 3">
    <name type="scientific">Propionicimonas paludicola</name>
    <dbReference type="NCBI Taxonomy" id="185243"/>
    <lineage>
        <taxon>Bacteria</taxon>
        <taxon>Bacillati</taxon>
        <taxon>Actinomycetota</taxon>
        <taxon>Actinomycetes</taxon>
        <taxon>Propionibacteriales</taxon>
        <taxon>Nocardioidaceae</taxon>
        <taxon>Propionicimonas</taxon>
    </lineage>
</organism>
<reference evidence="2 3" key="1">
    <citation type="submission" date="2017-10" db="EMBL/GenBank/DDBJ databases">
        <title>Sequencing the genomes of 1000 actinobacteria strains.</title>
        <authorList>
            <person name="Klenk H.-P."/>
        </authorList>
    </citation>
    <scope>NUCLEOTIDE SEQUENCE [LARGE SCALE GENOMIC DNA]</scope>
    <source>
        <strain evidence="2 3">DSM 15597</strain>
    </source>
</reference>
<gene>
    <name evidence="2" type="ORF">ATK74_0581</name>
</gene>
<accession>A0A2A9CR09</accession>
<protein>
    <submittedName>
        <fullName evidence="2">Uncharacterized protein</fullName>
    </submittedName>
</protein>
<dbReference type="AlphaFoldDB" id="A0A2A9CR09"/>
<keyword evidence="1" id="KW-0472">Membrane</keyword>
<dbReference type="Proteomes" id="UP000226079">
    <property type="component" value="Unassembled WGS sequence"/>
</dbReference>
<keyword evidence="1" id="KW-1133">Transmembrane helix</keyword>
<dbReference type="RefSeq" id="WP_098459629.1">
    <property type="nucleotide sequence ID" value="NZ_PDJC01000001.1"/>
</dbReference>
<dbReference type="EMBL" id="PDJC01000001">
    <property type="protein sequence ID" value="PFG16052.1"/>
    <property type="molecule type" value="Genomic_DNA"/>
</dbReference>
<evidence type="ECO:0000256" key="1">
    <source>
        <dbReference type="SAM" id="Phobius"/>
    </source>
</evidence>